<dbReference type="AlphaFoldDB" id="A0A8K1FWQ9"/>
<feature type="region of interest" description="Disordered" evidence="1">
    <location>
        <begin position="66"/>
        <end position="89"/>
    </location>
</feature>
<evidence type="ECO:0000313" key="2">
    <source>
        <dbReference type="EMBL" id="TRZ05080.1"/>
    </source>
</evidence>
<gene>
    <name evidence="2" type="ORF">HGM15179_022027</name>
</gene>
<dbReference type="Proteomes" id="UP000796761">
    <property type="component" value="Unassembled WGS sequence"/>
</dbReference>
<feature type="non-terminal residue" evidence="2">
    <location>
        <position position="1"/>
    </location>
</feature>
<feature type="compositionally biased region" description="Basic and acidic residues" evidence="1">
    <location>
        <begin position="74"/>
        <end position="89"/>
    </location>
</feature>
<name>A0A8K1FWQ9_9PASS</name>
<evidence type="ECO:0000256" key="1">
    <source>
        <dbReference type="SAM" id="MobiDB-lite"/>
    </source>
</evidence>
<evidence type="ECO:0000313" key="3">
    <source>
        <dbReference type="Proteomes" id="UP000796761"/>
    </source>
</evidence>
<proteinExistence type="predicted"/>
<sequence>LREALQEPPGAQLPLRALAPGRGGGRRQGRLAAPHPRVPALRGAEIQEGPRWVGPSQQLLRFLPGGLQDQQEDGTARGARELLRLRPLR</sequence>
<keyword evidence="3" id="KW-1185">Reference proteome</keyword>
<accession>A0A8K1FWQ9</accession>
<comment type="caution">
    <text evidence="2">The sequence shown here is derived from an EMBL/GenBank/DDBJ whole genome shotgun (WGS) entry which is preliminary data.</text>
</comment>
<feature type="non-terminal residue" evidence="2">
    <location>
        <position position="89"/>
    </location>
</feature>
<organism evidence="2 3">
    <name type="scientific">Zosterops borbonicus</name>
    <dbReference type="NCBI Taxonomy" id="364589"/>
    <lineage>
        <taxon>Eukaryota</taxon>
        <taxon>Metazoa</taxon>
        <taxon>Chordata</taxon>
        <taxon>Craniata</taxon>
        <taxon>Vertebrata</taxon>
        <taxon>Euteleostomi</taxon>
        <taxon>Archelosauria</taxon>
        <taxon>Archosauria</taxon>
        <taxon>Dinosauria</taxon>
        <taxon>Saurischia</taxon>
        <taxon>Theropoda</taxon>
        <taxon>Coelurosauria</taxon>
        <taxon>Aves</taxon>
        <taxon>Neognathae</taxon>
        <taxon>Neoaves</taxon>
        <taxon>Telluraves</taxon>
        <taxon>Australaves</taxon>
        <taxon>Passeriformes</taxon>
        <taxon>Sylvioidea</taxon>
        <taxon>Zosteropidae</taxon>
        <taxon>Zosterops</taxon>
    </lineage>
</organism>
<protein>
    <submittedName>
        <fullName evidence="2">Uncharacterized protein</fullName>
    </submittedName>
</protein>
<reference evidence="2" key="1">
    <citation type="submission" date="2019-04" db="EMBL/GenBank/DDBJ databases">
        <title>Genome assembly of Zosterops borbonicus 15179.</title>
        <authorList>
            <person name="Leroy T."/>
            <person name="Anselmetti Y."/>
            <person name="Tilak M.-K."/>
            <person name="Nabholz B."/>
        </authorList>
    </citation>
    <scope>NUCLEOTIDE SEQUENCE</scope>
    <source>
        <strain evidence="2">HGM_15179</strain>
        <tissue evidence="2">Muscle</tissue>
    </source>
</reference>
<dbReference type="EMBL" id="SWJQ01006530">
    <property type="protein sequence ID" value="TRZ05080.1"/>
    <property type="molecule type" value="Genomic_DNA"/>
</dbReference>
<feature type="region of interest" description="Disordered" evidence="1">
    <location>
        <begin position="1"/>
        <end position="36"/>
    </location>
</feature>